<keyword evidence="7 8" id="KW-0472">Membrane</keyword>
<proteinExistence type="predicted"/>
<dbReference type="AlphaFoldDB" id="E1IBN1"/>
<feature type="transmembrane region" description="Helical" evidence="8">
    <location>
        <begin position="423"/>
        <end position="444"/>
    </location>
</feature>
<feature type="transmembrane region" description="Helical" evidence="8">
    <location>
        <begin position="145"/>
        <end position="165"/>
    </location>
</feature>
<feature type="transmembrane region" description="Helical" evidence="8">
    <location>
        <begin position="12"/>
        <end position="39"/>
    </location>
</feature>
<evidence type="ECO:0000256" key="3">
    <source>
        <dbReference type="ARBA" id="ARBA00022676"/>
    </source>
</evidence>
<evidence type="ECO:0000256" key="7">
    <source>
        <dbReference type="ARBA" id="ARBA00023136"/>
    </source>
</evidence>
<evidence type="ECO:0000256" key="6">
    <source>
        <dbReference type="ARBA" id="ARBA00022989"/>
    </source>
</evidence>
<organism evidence="9 10">
    <name type="scientific">Oscillochloris trichoides DG-6</name>
    <dbReference type="NCBI Taxonomy" id="765420"/>
    <lineage>
        <taxon>Bacteria</taxon>
        <taxon>Bacillati</taxon>
        <taxon>Chloroflexota</taxon>
        <taxon>Chloroflexia</taxon>
        <taxon>Chloroflexales</taxon>
        <taxon>Chloroflexineae</taxon>
        <taxon>Oscillochloridaceae</taxon>
        <taxon>Oscillochloris</taxon>
    </lineage>
</organism>
<dbReference type="STRING" id="765420.OSCT_0732"/>
<feature type="transmembrane region" description="Helical" evidence="8">
    <location>
        <begin position="66"/>
        <end position="88"/>
    </location>
</feature>
<evidence type="ECO:0000256" key="4">
    <source>
        <dbReference type="ARBA" id="ARBA00022679"/>
    </source>
</evidence>
<keyword evidence="2" id="KW-1003">Cell membrane</keyword>
<feature type="transmembrane region" description="Helical" evidence="8">
    <location>
        <begin position="215"/>
        <end position="239"/>
    </location>
</feature>
<feature type="transmembrane region" description="Helical" evidence="8">
    <location>
        <begin position="385"/>
        <end position="402"/>
    </location>
</feature>
<dbReference type="GO" id="GO:0016763">
    <property type="term" value="F:pentosyltransferase activity"/>
    <property type="evidence" value="ECO:0007669"/>
    <property type="project" value="TreeGrafter"/>
</dbReference>
<evidence type="ECO:0008006" key="11">
    <source>
        <dbReference type="Google" id="ProtNLM"/>
    </source>
</evidence>
<feature type="transmembrane region" description="Helical" evidence="8">
    <location>
        <begin position="171"/>
        <end position="203"/>
    </location>
</feature>
<keyword evidence="3" id="KW-0328">Glycosyltransferase</keyword>
<dbReference type="HOGENOM" id="CLU_551951_0_0_0"/>
<dbReference type="PANTHER" id="PTHR33908:SF11">
    <property type="entry name" value="MEMBRANE PROTEIN"/>
    <property type="match status" value="1"/>
</dbReference>
<dbReference type="GO" id="GO:0009103">
    <property type="term" value="P:lipopolysaccharide biosynthetic process"/>
    <property type="evidence" value="ECO:0007669"/>
    <property type="project" value="UniProtKB-ARBA"/>
</dbReference>
<dbReference type="InterPro" id="IPR050297">
    <property type="entry name" value="LipidA_mod_glycosyltrf_83"/>
</dbReference>
<dbReference type="GO" id="GO:0005886">
    <property type="term" value="C:plasma membrane"/>
    <property type="evidence" value="ECO:0007669"/>
    <property type="project" value="UniProtKB-SubCell"/>
</dbReference>
<feature type="transmembrane region" description="Helical" evidence="8">
    <location>
        <begin position="456"/>
        <end position="476"/>
    </location>
</feature>
<comment type="subcellular location">
    <subcellularLocation>
        <location evidence="1">Cell membrane</location>
        <topology evidence="1">Multi-pass membrane protein</topology>
    </subcellularLocation>
</comment>
<keyword evidence="6 8" id="KW-1133">Transmembrane helix</keyword>
<evidence type="ECO:0000313" key="9">
    <source>
        <dbReference type="EMBL" id="EFO81450.1"/>
    </source>
</evidence>
<evidence type="ECO:0000256" key="5">
    <source>
        <dbReference type="ARBA" id="ARBA00022692"/>
    </source>
</evidence>
<comment type="caution">
    <text evidence="9">The sequence shown here is derived from an EMBL/GenBank/DDBJ whole genome shotgun (WGS) entry which is preliminary data.</text>
</comment>
<keyword evidence="4" id="KW-0808">Transferase</keyword>
<gene>
    <name evidence="9" type="ORF">OSCT_0732</name>
</gene>
<evidence type="ECO:0000256" key="2">
    <source>
        <dbReference type="ARBA" id="ARBA00022475"/>
    </source>
</evidence>
<evidence type="ECO:0000256" key="8">
    <source>
        <dbReference type="SAM" id="Phobius"/>
    </source>
</evidence>
<evidence type="ECO:0000256" key="1">
    <source>
        <dbReference type="ARBA" id="ARBA00004651"/>
    </source>
</evidence>
<accession>E1IBN1</accession>
<reference evidence="9 10" key="1">
    <citation type="journal article" date="2011" name="J. Bacteriol.">
        <title>Draft genome sequence of the anoxygenic filamentous phototrophic bacterium Oscillochloris trichoides subsp. DG-6.</title>
        <authorList>
            <person name="Kuznetsov B.B."/>
            <person name="Ivanovsky R.N."/>
            <person name="Keppen O.I."/>
            <person name="Sukhacheva M.V."/>
            <person name="Bumazhkin B.K."/>
            <person name="Patutina E.O."/>
            <person name="Beletsky A.V."/>
            <person name="Mardanov A.V."/>
            <person name="Baslerov R.V."/>
            <person name="Panteleeva A.N."/>
            <person name="Kolganova T.V."/>
            <person name="Ravin N.V."/>
            <person name="Skryabin K.G."/>
        </authorList>
    </citation>
    <scope>NUCLEOTIDE SEQUENCE [LARGE SCALE GENOMIC DNA]</scope>
    <source>
        <strain evidence="9 10">DG-6</strain>
    </source>
</reference>
<dbReference type="Proteomes" id="UP000054010">
    <property type="component" value="Unassembled WGS sequence"/>
</dbReference>
<dbReference type="EMBL" id="ADVR01000012">
    <property type="protein sequence ID" value="EFO81450.1"/>
    <property type="molecule type" value="Genomic_DNA"/>
</dbReference>
<evidence type="ECO:0000313" key="10">
    <source>
        <dbReference type="Proteomes" id="UP000054010"/>
    </source>
</evidence>
<name>E1IBN1_9CHLR</name>
<protein>
    <recommendedName>
        <fullName evidence="11">Glycosyltransferase RgtA/B/C/D-like domain-containing protein</fullName>
    </recommendedName>
</protein>
<dbReference type="PANTHER" id="PTHR33908">
    <property type="entry name" value="MANNOSYLTRANSFERASE YKCB-RELATED"/>
    <property type="match status" value="1"/>
</dbReference>
<keyword evidence="10" id="KW-1185">Reference proteome</keyword>
<feature type="transmembrane region" description="Helical" evidence="8">
    <location>
        <begin position="95"/>
        <end position="117"/>
    </location>
</feature>
<dbReference type="OrthoDB" id="996005at2"/>
<keyword evidence="5 8" id="KW-0812">Transmembrane</keyword>
<sequence>MIKNKFLNRKDIFNALFLGLIHLIMAIFYVFVAGISIVVDPTRNLWDWFWQSIPVELLQKDFLRSIWYLHAQPPFYNFLIGLFVKLFFPYHLQTLHLFNITLGSLLSGMSYAIIVQIISNRSITLLLSFIITINPSLFLYEAYMLYSLFCAFLIVLSIFFLSWYYKDRSSWLLYGFIVSMTILVMTRSLYYILLLCVVLVFVFMISNLAKRKHNLIISILITLIAFGWCARNYTLYGFFGTSSWYGMGLWNIAAHRYTLDELQVLEKTGILDPVVVETRVFSMPSTYYVYNFNKKSSIEVLSRDNLNNINIPDISKVYARNSLRLILHQPSRYLQSIYESYLMFCKPSSRFKHLPLNAAKIEPHESFYADILQGRNLMSQGTSDYGSFLFFLLPTSLLTYLFTAFFKIKQHKSLILFIQEDMIMFWCFIIITYVVFVSCTVEFGEQDRFKFNIEQLLWFFIPIVLFRGIYWPIMFLRRKLNFTSHS</sequence>